<organism evidence="1 2">
    <name type="scientific">Orientia tsutsugamushi str. Gilliam</name>
    <dbReference type="NCBI Taxonomy" id="1359184"/>
    <lineage>
        <taxon>Bacteria</taxon>
        <taxon>Pseudomonadati</taxon>
        <taxon>Pseudomonadota</taxon>
        <taxon>Alphaproteobacteria</taxon>
        <taxon>Rickettsiales</taxon>
        <taxon>Rickettsiaceae</taxon>
        <taxon>Rickettsieae</taxon>
        <taxon>Orientia</taxon>
    </lineage>
</organism>
<name>A0A2U3RHB5_ORITS</name>
<evidence type="ECO:0000313" key="1">
    <source>
        <dbReference type="EMBL" id="SPR12626.1"/>
    </source>
</evidence>
<sequence length="622" mass="72424">MYEDIPETDINKLYDEFINHSYEINLVQHFESINRSCNNDNIDIDVGCDGYTALLGYIQLIKCYKVLFGNNCIKLKDITYHLEEILKSAFYITLFDNTYNNFKSWCYKARKDDFRHFFENIYNENTYLEKLCDDGSDLFLKEQISSMLIYIQRLEMNKKMNDLLFRGETYIPCITSDKDDNILHYNIMKYYRDNNEGIHYGILYNASTKVEYTHYLIAKLNGINDYDELVKINCTMENGVAYSTGLHHIISGSIYDAMKQKMFYKLANEEVILSDPKPANKKAVRGTRYGNCATQTVREVLRDNLPDQMFRELYDFITLVPYSSKLEMLERVIGKSSNIEYCTEFPILEPLTADEVKEKFRCVFQRKVNDILEIEPTTLIDNLELIKVDNLNTNIALALCSEGREFLAESKARYLINAGVIKPNSKKSQAMVDKDLSYWLRVSHFIEEYSFYTMGYNLIAKKCLLMDVLINESLLDTTPKDGNNKSNTKTNWDSINAEDKKYIVQKLFSSTMKDSDFYLTKEILLVIKEVLLQSVEHTLKDDFLDNSPLPLDIKDEIVNSCRKSCLQNHKIDLPVRAQIAGDNYSSKNALKNLKLDIETEIIPKGHVAKIKHELELELRQKY</sequence>
<evidence type="ECO:0000313" key="2">
    <source>
        <dbReference type="Proteomes" id="UP000244959"/>
    </source>
</evidence>
<reference evidence="2" key="1">
    <citation type="submission" date="2018-03" db="EMBL/GenBank/DDBJ databases">
        <authorList>
            <person name="Batty M. E."/>
            <person name="Batty M E."/>
        </authorList>
    </citation>
    <scope>NUCLEOTIDE SEQUENCE [LARGE SCALE GENOMIC DNA]</scope>
    <source>
        <strain evidence="2">Gilliam</strain>
    </source>
</reference>
<dbReference type="RefSeq" id="WP_109235112.1">
    <property type="nucleotide sequence ID" value="NZ_LS398551.1"/>
</dbReference>
<protein>
    <submittedName>
        <fullName evidence="1">Uncharacterized protein</fullName>
    </submittedName>
</protein>
<accession>A0A2U3RHB5</accession>
<gene>
    <name evidence="1" type="ORF">GILLIAM_02552</name>
</gene>
<keyword evidence="2" id="KW-1185">Reference proteome</keyword>
<dbReference type="Proteomes" id="UP000244959">
    <property type="component" value="Chromosome I"/>
</dbReference>
<dbReference type="AlphaFoldDB" id="A0A2U3RHB5"/>
<dbReference type="EMBL" id="LS398551">
    <property type="protein sequence ID" value="SPR12626.1"/>
    <property type="molecule type" value="Genomic_DNA"/>
</dbReference>
<proteinExistence type="predicted"/>